<organism evidence="2 3">
    <name type="scientific">Singulisphaera acidiphila (strain ATCC BAA-1392 / DSM 18658 / VKM B-2454 / MOB10)</name>
    <dbReference type="NCBI Taxonomy" id="886293"/>
    <lineage>
        <taxon>Bacteria</taxon>
        <taxon>Pseudomonadati</taxon>
        <taxon>Planctomycetota</taxon>
        <taxon>Planctomycetia</taxon>
        <taxon>Isosphaerales</taxon>
        <taxon>Isosphaeraceae</taxon>
        <taxon>Singulisphaera</taxon>
    </lineage>
</organism>
<dbReference type="RefSeq" id="WP_015249657.1">
    <property type="nucleotide sequence ID" value="NC_019892.1"/>
</dbReference>
<feature type="transmembrane region" description="Helical" evidence="1">
    <location>
        <begin position="21"/>
        <end position="45"/>
    </location>
</feature>
<keyword evidence="1" id="KW-0812">Transmembrane</keyword>
<protein>
    <recommendedName>
        <fullName evidence="4">Prepilin-type N-terminal cleavage/methylation domain-containing protein</fullName>
    </recommendedName>
</protein>
<dbReference type="HOGENOM" id="CLU_1531537_0_0_0"/>
<accession>L0DMG4</accession>
<dbReference type="eggNOG" id="COG4966">
    <property type="taxonomic scope" value="Bacteria"/>
</dbReference>
<gene>
    <name evidence="2" type="ordered locus">Sinac_6498</name>
</gene>
<evidence type="ECO:0000313" key="2">
    <source>
        <dbReference type="EMBL" id="AGA30574.1"/>
    </source>
</evidence>
<dbReference type="Proteomes" id="UP000010798">
    <property type="component" value="Chromosome"/>
</dbReference>
<reference evidence="2 3" key="1">
    <citation type="submission" date="2012-02" db="EMBL/GenBank/DDBJ databases">
        <title>Complete sequence of chromosome of Singulisphaera acidiphila DSM 18658.</title>
        <authorList>
            <consortium name="US DOE Joint Genome Institute (JGI-PGF)"/>
            <person name="Lucas S."/>
            <person name="Copeland A."/>
            <person name="Lapidus A."/>
            <person name="Glavina del Rio T."/>
            <person name="Dalin E."/>
            <person name="Tice H."/>
            <person name="Bruce D."/>
            <person name="Goodwin L."/>
            <person name="Pitluck S."/>
            <person name="Peters L."/>
            <person name="Ovchinnikova G."/>
            <person name="Chertkov O."/>
            <person name="Kyrpides N."/>
            <person name="Mavromatis K."/>
            <person name="Ivanova N."/>
            <person name="Brettin T."/>
            <person name="Detter J.C."/>
            <person name="Han C."/>
            <person name="Larimer F."/>
            <person name="Land M."/>
            <person name="Hauser L."/>
            <person name="Markowitz V."/>
            <person name="Cheng J.-F."/>
            <person name="Hugenholtz P."/>
            <person name="Woyke T."/>
            <person name="Wu D."/>
            <person name="Tindall B."/>
            <person name="Pomrenke H."/>
            <person name="Brambilla E."/>
            <person name="Klenk H.-P."/>
            <person name="Eisen J.A."/>
        </authorList>
    </citation>
    <scope>NUCLEOTIDE SEQUENCE [LARGE SCALE GENOMIC DNA]</scope>
    <source>
        <strain evidence="3">ATCC BAA-1392 / DSM 18658 / VKM B-2454 / MOB10</strain>
    </source>
</reference>
<name>L0DMG4_SINAD</name>
<evidence type="ECO:0000313" key="3">
    <source>
        <dbReference type="Proteomes" id="UP000010798"/>
    </source>
</evidence>
<dbReference type="EMBL" id="CP003364">
    <property type="protein sequence ID" value="AGA30574.1"/>
    <property type="molecule type" value="Genomic_DNA"/>
</dbReference>
<evidence type="ECO:0000256" key="1">
    <source>
        <dbReference type="SAM" id="Phobius"/>
    </source>
</evidence>
<dbReference type="AlphaFoldDB" id="L0DMG4"/>
<dbReference type="KEGG" id="saci:Sinac_6498"/>
<sequence length="175" mass="19819">MRNRNATLRPLPLVRRKGFTLVELMVACVMSVGLMAIMVSMTATFERSAAEVIARCKLAQEADLAMARLADDLRGFNSTRPETRTLFIAPEELQIIFSDRTITYSVQNETLVRSVEPGPEPDLIVAHYLQHLQVQRIDPQGPMFKFSLSFALPFREHRANPRALERAYHLIAVLP</sequence>
<keyword evidence="1" id="KW-0472">Membrane</keyword>
<dbReference type="STRING" id="886293.Sinac_6498"/>
<keyword evidence="3" id="KW-1185">Reference proteome</keyword>
<evidence type="ECO:0008006" key="4">
    <source>
        <dbReference type="Google" id="ProtNLM"/>
    </source>
</evidence>
<proteinExistence type="predicted"/>
<keyword evidence="1" id="KW-1133">Transmembrane helix</keyword>
<dbReference type="OrthoDB" id="5296662at2"/>